<evidence type="ECO:0000313" key="2">
    <source>
        <dbReference type="Proteomes" id="UP000037020"/>
    </source>
</evidence>
<organism evidence="1 2">
    <name type="scientific">Streptomyces varsoviensis</name>
    <dbReference type="NCBI Taxonomy" id="67373"/>
    <lineage>
        <taxon>Bacteria</taxon>
        <taxon>Bacillati</taxon>
        <taxon>Actinomycetota</taxon>
        <taxon>Actinomycetes</taxon>
        <taxon>Kitasatosporales</taxon>
        <taxon>Streptomycetaceae</taxon>
        <taxon>Streptomyces</taxon>
    </lineage>
</organism>
<dbReference type="EMBL" id="LGUT01004268">
    <property type="protein sequence ID" value="KOG55575.1"/>
    <property type="molecule type" value="Genomic_DNA"/>
</dbReference>
<dbReference type="Proteomes" id="UP000037020">
    <property type="component" value="Unassembled WGS sequence"/>
</dbReference>
<feature type="non-terminal residue" evidence="1">
    <location>
        <position position="108"/>
    </location>
</feature>
<feature type="non-terminal residue" evidence="1">
    <location>
        <position position="1"/>
    </location>
</feature>
<keyword evidence="2" id="KW-1185">Reference proteome</keyword>
<evidence type="ECO:0000313" key="1">
    <source>
        <dbReference type="EMBL" id="KOG55575.1"/>
    </source>
</evidence>
<gene>
    <name evidence="1" type="ORF">ADK38_43570</name>
</gene>
<sequence>RRRASLAGVRVLTVVAADRCRDATAALARRAGAHVLPVDYRNVGLARAAAVAYALDVLGGPAGVWVASTDADSAVPADWLAFYTARGREGWEAVVGTVTVDAVSYTHL</sequence>
<dbReference type="InterPro" id="IPR029044">
    <property type="entry name" value="Nucleotide-diphossugar_trans"/>
</dbReference>
<dbReference type="GO" id="GO:0016740">
    <property type="term" value="F:transferase activity"/>
    <property type="evidence" value="ECO:0007669"/>
    <property type="project" value="UniProtKB-KW"/>
</dbReference>
<protein>
    <submittedName>
        <fullName evidence="1">Glycosyl transferase</fullName>
    </submittedName>
</protein>
<name>A0ABR5ISS5_9ACTN</name>
<reference evidence="1 2" key="1">
    <citation type="submission" date="2015-07" db="EMBL/GenBank/DDBJ databases">
        <authorList>
            <person name="Ju K.-S."/>
            <person name="Doroghazi J.R."/>
            <person name="Metcalf W.W."/>
        </authorList>
    </citation>
    <scope>NUCLEOTIDE SEQUENCE [LARGE SCALE GENOMIC DNA]</scope>
    <source>
        <strain evidence="1 2">NRRL B-3589</strain>
    </source>
</reference>
<accession>A0ABR5ISS5</accession>
<proteinExistence type="predicted"/>
<dbReference type="Gene3D" id="3.90.550.10">
    <property type="entry name" value="Spore Coat Polysaccharide Biosynthesis Protein SpsA, Chain A"/>
    <property type="match status" value="1"/>
</dbReference>
<keyword evidence="1" id="KW-0808">Transferase</keyword>
<dbReference type="SUPFAM" id="SSF53448">
    <property type="entry name" value="Nucleotide-diphospho-sugar transferases"/>
    <property type="match status" value="1"/>
</dbReference>
<comment type="caution">
    <text evidence="1">The sequence shown here is derived from an EMBL/GenBank/DDBJ whole genome shotgun (WGS) entry which is preliminary data.</text>
</comment>